<evidence type="ECO:0000313" key="3">
    <source>
        <dbReference type="Proteomes" id="UP000515680"/>
    </source>
</evidence>
<dbReference type="InterPro" id="IPR001303">
    <property type="entry name" value="Aldolase_II/adducin_N"/>
</dbReference>
<dbReference type="Pfam" id="PF00596">
    <property type="entry name" value="Aldolase_II"/>
    <property type="match status" value="1"/>
</dbReference>
<organism evidence="2 3">
    <name type="scientific">Pseudomonas putida</name>
    <name type="common">Arthrobacter siderocapsulatus</name>
    <dbReference type="NCBI Taxonomy" id="303"/>
    <lineage>
        <taxon>Bacteria</taxon>
        <taxon>Pseudomonadati</taxon>
        <taxon>Pseudomonadota</taxon>
        <taxon>Gammaproteobacteria</taxon>
        <taxon>Pseudomonadales</taxon>
        <taxon>Pseudomonadaceae</taxon>
        <taxon>Pseudomonas</taxon>
    </lineage>
</organism>
<dbReference type="EMBL" id="AP022227">
    <property type="protein sequence ID" value="BBT39630.1"/>
    <property type="molecule type" value="Genomic_DNA"/>
</dbReference>
<evidence type="ECO:0000313" key="2">
    <source>
        <dbReference type="EMBL" id="BBT39630.1"/>
    </source>
</evidence>
<dbReference type="Proteomes" id="UP000515680">
    <property type="component" value="Chromosome"/>
</dbReference>
<feature type="domain" description="Class II aldolase/adducin N-terminal" evidence="1">
    <location>
        <begin position="93"/>
        <end position="205"/>
    </location>
</feature>
<dbReference type="SUPFAM" id="SSF53639">
    <property type="entry name" value="AraD/HMP-PK domain-like"/>
    <property type="match status" value="1"/>
</dbReference>
<gene>
    <name evidence="2" type="ORF">WP8W18C01_19710</name>
</gene>
<evidence type="ECO:0000259" key="1">
    <source>
        <dbReference type="Pfam" id="PF00596"/>
    </source>
</evidence>
<protein>
    <submittedName>
        <fullName evidence="2">Ribulose-5-phosphate 4-epimerase</fullName>
    </submittedName>
</protein>
<dbReference type="InterPro" id="IPR036409">
    <property type="entry name" value="Aldolase_II/adducin_N_sf"/>
</dbReference>
<name>A0A6S5TGP7_PSEPU</name>
<sequence length="244" mass="27099">MSHRITPVLLAQLDRVRHDFAKAFQVLRDTRTLSATNTFQAYLRVPDSDLVIALHAPSPWADDPTIRAVVASYDGEVVLDETADGSSPLSGRKAGGNGQRYAQVFQRHPEVNVVIHVHTPYLGGWASAHRVLPIRYAASQRVTLARELPIYIDRRQPEQAFIVERIEQNPYTPAILEANGGATFWGESLLQVSKLILLIEEGAHFQGLAELFGGSQEFGPGVLEQQWKMTGLWAQGQKLLERVA</sequence>
<accession>A0A6S5TGP7</accession>
<reference evidence="2 3" key="1">
    <citation type="submission" date="2019-12" db="EMBL/GenBank/DDBJ databases">
        <title>complete genome sequences of Pseudomonas putida str. WP8-W18-CRE-01 isolated from wastewater treatment plant effluent.</title>
        <authorList>
            <person name="Sekizuka T."/>
            <person name="Itokawa K."/>
            <person name="Yatsu K."/>
            <person name="Inamine Y."/>
            <person name="Kuroda M."/>
        </authorList>
    </citation>
    <scope>NUCLEOTIDE SEQUENCE [LARGE SCALE GENOMIC DNA]</scope>
    <source>
        <strain evidence="2 3">WP8-W18-CRE-01</strain>
    </source>
</reference>
<dbReference type="GO" id="GO:0005996">
    <property type="term" value="P:monosaccharide metabolic process"/>
    <property type="evidence" value="ECO:0007669"/>
    <property type="project" value="UniProtKB-ARBA"/>
</dbReference>
<dbReference type="Gene3D" id="3.40.225.10">
    <property type="entry name" value="Class II aldolase/adducin N-terminal domain"/>
    <property type="match status" value="1"/>
</dbReference>
<dbReference type="RefSeq" id="WP_182818490.1">
    <property type="nucleotide sequence ID" value="NZ_AP022227.1"/>
</dbReference>
<proteinExistence type="predicted"/>
<dbReference type="AlphaFoldDB" id="A0A6S5TGP7"/>